<comment type="similarity">
    <text evidence="1">Belongs to the TRAFAC class TrmE-Era-EngA-EngB-Septin-like GTPase superfamily. AIG1/Toc34/Toc159-like paraseptin GTPase family. IAN subfamily.</text>
</comment>
<dbReference type="InterPro" id="IPR045058">
    <property type="entry name" value="GIMA/IAN/Toc"/>
</dbReference>
<dbReference type="PANTHER" id="PTHR10903">
    <property type="entry name" value="GTPASE, IMAP FAMILY MEMBER-RELATED"/>
    <property type="match status" value="1"/>
</dbReference>
<evidence type="ECO:0000256" key="1">
    <source>
        <dbReference type="ARBA" id="ARBA00008535"/>
    </source>
</evidence>
<evidence type="ECO:0000313" key="6">
    <source>
        <dbReference type="Ensembl" id="ENSPTXP00000022221.1"/>
    </source>
</evidence>
<dbReference type="SUPFAM" id="SSF52540">
    <property type="entry name" value="P-loop containing nucleoside triphosphate hydrolases"/>
    <property type="match status" value="1"/>
</dbReference>
<keyword evidence="7" id="KW-1185">Reference proteome</keyword>
<evidence type="ECO:0000256" key="3">
    <source>
        <dbReference type="ARBA" id="ARBA00023134"/>
    </source>
</evidence>
<dbReference type="OMA" id="GHYINEM"/>
<evidence type="ECO:0000259" key="5">
    <source>
        <dbReference type="PROSITE" id="PS51720"/>
    </source>
</evidence>
<dbReference type="FunFam" id="3.40.50.300:FF:000366">
    <property type="entry name" value="GTPase, IMAP family member 2"/>
    <property type="match status" value="1"/>
</dbReference>
<reference evidence="6" key="1">
    <citation type="submission" date="2025-08" db="UniProtKB">
        <authorList>
            <consortium name="Ensembl"/>
        </authorList>
    </citation>
    <scope>IDENTIFICATION</scope>
</reference>
<feature type="domain" description="AIG1-type G" evidence="5">
    <location>
        <begin position="58"/>
        <end position="261"/>
    </location>
</feature>
<keyword evidence="2" id="KW-0547">Nucleotide-binding</keyword>
<sequence length="312" mass="35380">LSLSIYLHLSIIYLPTYHLSFISLSLSIYLSPTLSFIYLPILYHFFLSISLFISIWDDAELRLILVGKSGGGKSATGNTILGRKEFESVVSAKTTTLRCQRGQGSWQGMAVYVVDTPGLFDTDDYTEIVRREILACVHFSQPGPHALILVTQVGRFTAEDAVAAKCVWDIFGPKSDRHTIVLFTCVEDLGGTPLQEYVRNTDNRNLQELIRRCGHRFCGFNNRAVGDERARQVSELMAIVRRTVIENGGRYYVNRLYWEPNLREAIVQVFVAENRNTRKMAEKFGWLRENIIVVAIIALCFVVTVYIIVQLS</sequence>
<keyword evidence="4" id="KW-0472">Membrane</keyword>
<evidence type="ECO:0000256" key="2">
    <source>
        <dbReference type="ARBA" id="ARBA00022741"/>
    </source>
</evidence>
<feature type="transmembrane region" description="Helical" evidence="4">
    <location>
        <begin position="36"/>
        <end position="56"/>
    </location>
</feature>
<name>A0A670ZHC1_PSETE</name>
<dbReference type="Proteomes" id="UP000472273">
    <property type="component" value="Unplaced"/>
</dbReference>
<keyword evidence="3" id="KW-0342">GTP-binding</keyword>
<dbReference type="Ensembl" id="ENSPTXT00000022900.1">
    <property type="protein sequence ID" value="ENSPTXP00000022221.1"/>
    <property type="gene ID" value="ENSPTXG00000015364.1"/>
</dbReference>
<organism evidence="6 7">
    <name type="scientific">Pseudonaja textilis</name>
    <name type="common">Eastern brown snake</name>
    <dbReference type="NCBI Taxonomy" id="8673"/>
    <lineage>
        <taxon>Eukaryota</taxon>
        <taxon>Metazoa</taxon>
        <taxon>Chordata</taxon>
        <taxon>Craniata</taxon>
        <taxon>Vertebrata</taxon>
        <taxon>Euteleostomi</taxon>
        <taxon>Lepidosauria</taxon>
        <taxon>Squamata</taxon>
        <taxon>Bifurcata</taxon>
        <taxon>Unidentata</taxon>
        <taxon>Episquamata</taxon>
        <taxon>Toxicofera</taxon>
        <taxon>Serpentes</taxon>
        <taxon>Colubroidea</taxon>
        <taxon>Elapidae</taxon>
        <taxon>Hydrophiinae</taxon>
        <taxon>Pseudonaja</taxon>
    </lineage>
</organism>
<dbReference type="CDD" id="cd01852">
    <property type="entry name" value="AIG1"/>
    <property type="match status" value="1"/>
</dbReference>
<dbReference type="PANTHER" id="PTHR10903:SF73">
    <property type="entry name" value="GTPASE IMAP FAMILY MEMBER 8"/>
    <property type="match status" value="1"/>
</dbReference>
<feature type="transmembrane region" description="Helical" evidence="4">
    <location>
        <begin position="290"/>
        <end position="309"/>
    </location>
</feature>
<feature type="transmembrane region" description="Helical" evidence="4">
    <location>
        <begin position="12"/>
        <end position="30"/>
    </location>
</feature>
<accession>A0A670ZHC1</accession>
<protein>
    <recommendedName>
        <fullName evidence="5">AIG1-type G domain-containing protein</fullName>
    </recommendedName>
</protein>
<dbReference type="PROSITE" id="PS51720">
    <property type="entry name" value="G_AIG1"/>
    <property type="match status" value="1"/>
</dbReference>
<reference evidence="6" key="2">
    <citation type="submission" date="2025-09" db="UniProtKB">
        <authorList>
            <consortium name="Ensembl"/>
        </authorList>
    </citation>
    <scope>IDENTIFICATION</scope>
</reference>
<dbReference type="GO" id="GO:0005525">
    <property type="term" value="F:GTP binding"/>
    <property type="evidence" value="ECO:0007669"/>
    <property type="project" value="UniProtKB-KW"/>
</dbReference>
<dbReference type="InterPro" id="IPR006703">
    <property type="entry name" value="G_AIG1"/>
</dbReference>
<dbReference type="Pfam" id="PF04548">
    <property type="entry name" value="AIG1"/>
    <property type="match status" value="1"/>
</dbReference>
<dbReference type="Gene3D" id="3.40.50.300">
    <property type="entry name" value="P-loop containing nucleotide triphosphate hydrolases"/>
    <property type="match status" value="1"/>
</dbReference>
<proteinExistence type="inferred from homology"/>
<dbReference type="InterPro" id="IPR027417">
    <property type="entry name" value="P-loop_NTPase"/>
</dbReference>
<dbReference type="GeneTree" id="ENSGT00940000154844"/>
<dbReference type="AlphaFoldDB" id="A0A670ZHC1"/>
<evidence type="ECO:0000256" key="4">
    <source>
        <dbReference type="SAM" id="Phobius"/>
    </source>
</evidence>
<evidence type="ECO:0000313" key="7">
    <source>
        <dbReference type="Proteomes" id="UP000472273"/>
    </source>
</evidence>
<keyword evidence="4" id="KW-1133">Transmembrane helix</keyword>
<keyword evidence="4" id="KW-0812">Transmembrane</keyword>